<dbReference type="AlphaFoldDB" id="M1XLN5"/>
<accession>M1XLN5</accession>
<dbReference type="OrthoDB" id="241505at2157"/>
<keyword evidence="3" id="KW-1185">Reference proteome</keyword>
<protein>
    <submittedName>
        <fullName evidence="2">Small CPxCG-related zinc finger protein</fullName>
    </submittedName>
</protein>
<dbReference type="KEGG" id="nmo:Nmlp_3923"/>
<sequence length="131" mass="13580">MPSCRNCGTDLGQSDNFCSNCATPQNDEASRRLDEYIDRRARQIGGGVGSGSSDGTLRSRLQYALGYLGVVAGLATLTDVAGVFFLLAGIFVLPPVQAAIESRLGRPIGVRPTAATTTVLFVAGAAAFAIV</sequence>
<dbReference type="eggNOG" id="arCOG01917">
    <property type="taxonomic scope" value="Archaea"/>
</dbReference>
<reference evidence="2 3" key="1">
    <citation type="journal article" date="2013" name="Genome Announc.">
        <title>Genome of the haloarchaeon Natronomonas moolapensis, a neutrophilic member of a previously haloalkaliphilic genus.</title>
        <authorList>
            <person name="Dyall-Smith M.L."/>
            <person name="Pfeiffer F."/>
            <person name="Oberwinkler T."/>
            <person name="Klee K."/>
            <person name="Rampp M."/>
            <person name="Palm P."/>
            <person name="Gross K."/>
            <person name="Schuster S.C."/>
            <person name="Oesterhelt D."/>
        </authorList>
    </citation>
    <scope>NUCLEOTIDE SEQUENCE [LARGE SCALE GENOMIC DNA]</scope>
    <source>
        <strain evidence="3">DSM 18674 / JCM 14361 / 8.8.11</strain>
    </source>
</reference>
<dbReference type="HOGENOM" id="CLU_1870800_0_0_2"/>
<keyword evidence="1" id="KW-1133">Transmembrane helix</keyword>
<proteinExistence type="predicted"/>
<dbReference type="EMBL" id="HF582854">
    <property type="protein sequence ID" value="CCQ38034.1"/>
    <property type="molecule type" value="Genomic_DNA"/>
</dbReference>
<keyword evidence="1" id="KW-0472">Membrane</keyword>
<dbReference type="RefSeq" id="WP_015410760.1">
    <property type="nucleotide sequence ID" value="NC_020388.1"/>
</dbReference>
<gene>
    <name evidence="2" type="ordered locus">Nmlp_3923</name>
</gene>
<feature type="transmembrane region" description="Helical" evidence="1">
    <location>
        <begin position="113"/>
        <end position="130"/>
    </location>
</feature>
<evidence type="ECO:0000313" key="3">
    <source>
        <dbReference type="Proteomes" id="UP000011867"/>
    </source>
</evidence>
<evidence type="ECO:0000313" key="2">
    <source>
        <dbReference type="EMBL" id="CCQ38034.1"/>
    </source>
</evidence>
<dbReference type="Proteomes" id="UP000011867">
    <property type="component" value="Chromosome"/>
</dbReference>
<feature type="transmembrane region" description="Helical" evidence="1">
    <location>
        <begin position="65"/>
        <end position="93"/>
    </location>
</feature>
<organism evidence="2 3">
    <name type="scientific">Natronomonas moolapensis (strain DSM 18674 / CECT 7526 / JCM 14361 / 8.8.11)</name>
    <dbReference type="NCBI Taxonomy" id="268739"/>
    <lineage>
        <taxon>Archaea</taxon>
        <taxon>Methanobacteriati</taxon>
        <taxon>Methanobacteriota</taxon>
        <taxon>Stenosarchaea group</taxon>
        <taxon>Halobacteria</taxon>
        <taxon>Halobacteriales</taxon>
        <taxon>Natronomonadaceae</taxon>
        <taxon>Natronomonas</taxon>
    </lineage>
</organism>
<evidence type="ECO:0000256" key="1">
    <source>
        <dbReference type="SAM" id="Phobius"/>
    </source>
</evidence>
<keyword evidence="1" id="KW-0812">Transmembrane</keyword>
<dbReference type="STRING" id="268739.Nmlp_3923"/>
<name>M1XLN5_NATM8</name>
<dbReference type="GeneID" id="14652150"/>